<evidence type="ECO:0000256" key="1">
    <source>
        <dbReference type="ARBA" id="ARBA00010768"/>
    </source>
</evidence>
<evidence type="ECO:0000313" key="4">
    <source>
        <dbReference type="Proteomes" id="UP000316621"/>
    </source>
</evidence>
<accession>A0A4Y7KDA3</accession>
<feature type="domain" description="Inositol polyphosphate-related phosphatase" evidence="2">
    <location>
        <begin position="1"/>
        <end position="200"/>
    </location>
</feature>
<dbReference type="SUPFAM" id="SSF56219">
    <property type="entry name" value="DNase I-like"/>
    <property type="match status" value="1"/>
</dbReference>
<dbReference type="GO" id="GO:0004439">
    <property type="term" value="F:phosphatidylinositol-4,5-bisphosphate 5-phosphatase activity"/>
    <property type="evidence" value="ECO:0007669"/>
    <property type="project" value="TreeGrafter"/>
</dbReference>
<proteinExistence type="inferred from homology"/>
<protein>
    <recommendedName>
        <fullName evidence="2">Inositol polyphosphate-related phosphatase domain-containing protein</fullName>
    </recommendedName>
</protein>
<dbReference type="OMA" id="CEDERDK"/>
<dbReference type="AlphaFoldDB" id="A0A4Y7KDA3"/>
<dbReference type="InterPro" id="IPR036691">
    <property type="entry name" value="Endo/exonu/phosph_ase_sf"/>
</dbReference>
<dbReference type="SMART" id="SM00128">
    <property type="entry name" value="IPPc"/>
    <property type="match status" value="1"/>
</dbReference>
<evidence type="ECO:0000259" key="2">
    <source>
        <dbReference type="SMART" id="SM00128"/>
    </source>
</evidence>
<comment type="similarity">
    <text evidence="1">Belongs to the inositol polyphosphate 5-phosphatase family.</text>
</comment>
<dbReference type="Gramene" id="RZC71364">
    <property type="protein sequence ID" value="RZC71364"/>
    <property type="gene ID" value="C5167_034543"/>
</dbReference>
<dbReference type="InterPro" id="IPR056455">
    <property type="entry name" value="Ig-like_IP5PC_F"/>
</dbReference>
<dbReference type="Proteomes" id="UP000316621">
    <property type="component" value="Chromosome 7"/>
</dbReference>
<dbReference type="InterPro" id="IPR000300">
    <property type="entry name" value="IPPc"/>
</dbReference>
<organism evidence="3 4">
    <name type="scientific">Papaver somniferum</name>
    <name type="common">Opium poppy</name>
    <dbReference type="NCBI Taxonomy" id="3469"/>
    <lineage>
        <taxon>Eukaryota</taxon>
        <taxon>Viridiplantae</taxon>
        <taxon>Streptophyta</taxon>
        <taxon>Embryophyta</taxon>
        <taxon>Tracheophyta</taxon>
        <taxon>Spermatophyta</taxon>
        <taxon>Magnoliopsida</taxon>
        <taxon>Ranunculales</taxon>
        <taxon>Papaveraceae</taxon>
        <taxon>Papaveroideae</taxon>
        <taxon>Papaver</taxon>
    </lineage>
</organism>
<sequence length="409" mass="45403">MPHIGDIEAAAVPCGFGRAIGNKGAVGLRMRVYGRAMCFVNCHLAAHLEAVTRRNADFDHIYRNMIFNRPSNLLNAAAAGVSSVGQMLRVTNASGTNTEEGKPELSEADMVVFLGDFNYRLHGISYDEARDFISQRCFDWLREKDQLRAEMKAGKVFQGMREGVIRFPPTYKFEKNQAGLADSDHKPVRCIFSVDVAQTDDSIRRQEFGKIIESNQKIKSLLGELCKVPETIVSTNNIILQNKDTSLLRVTNKSGKDEAVFEIVCEGQSTIKEDGETSDPCTRGSFGFPRWLEVTPAAGVIKPCHVAEISMHHEEFHTLEEFVDGVAQSWLCEDTRDKEVLLLVIIRGSCSTKTGSHRICVRNSSSSLRVNSKSNDSAKNQANVLHRSVRPINGSSDVAEDLRNLHMPS</sequence>
<reference evidence="3 4" key="1">
    <citation type="journal article" date="2018" name="Science">
        <title>The opium poppy genome and morphinan production.</title>
        <authorList>
            <person name="Guo L."/>
            <person name="Winzer T."/>
            <person name="Yang X."/>
            <person name="Li Y."/>
            <person name="Ning Z."/>
            <person name="He Z."/>
            <person name="Teodor R."/>
            <person name="Lu Y."/>
            <person name="Bowser T.A."/>
            <person name="Graham I.A."/>
            <person name="Ye K."/>
        </authorList>
    </citation>
    <scope>NUCLEOTIDE SEQUENCE [LARGE SCALE GENOMIC DNA]</scope>
    <source>
        <strain evidence="4">cv. HN1</strain>
        <tissue evidence="3">Leaves</tissue>
    </source>
</reference>
<evidence type="ECO:0000313" key="3">
    <source>
        <dbReference type="EMBL" id="RZC71364.1"/>
    </source>
</evidence>
<gene>
    <name evidence="3" type="ORF">C5167_034543</name>
</gene>
<dbReference type="EMBL" id="CM010721">
    <property type="protein sequence ID" value="RZC71364.1"/>
    <property type="molecule type" value="Genomic_DNA"/>
</dbReference>
<dbReference type="PANTHER" id="PTHR11200:SF300">
    <property type="entry name" value="TYPE II INOSITOL 1,4,5-TRISPHOSPHATE 5-PHOSPHATASE"/>
    <property type="match status" value="1"/>
</dbReference>
<dbReference type="PANTHER" id="PTHR11200">
    <property type="entry name" value="INOSITOL 5-PHOSPHATASE"/>
    <property type="match status" value="1"/>
</dbReference>
<dbReference type="Gene3D" id="3.60.10.10">
    <property type="entry name" value="Endonuclease/exonuclease/phosphatase"/>
    <property type="match status" value="1"/>
</dbReference>
<dbReference type="Pfam" id="PF23755">
    <property type="entry name" value="Ig-like_IP5PC_F"/>
    <property type="match status" value="1"/>
</dbReference>
<keyword evidence="4" id="KW-1185">Reference proteome</keyword>
<name>A0A4Y7KDA3_PAPSO</name>
<dbReference type="Pfam" id="PF22669">
    <property type="entry name" value="Exo_endo_phos2"/>
    <property type="match status" value="1"/>
</dbReference>
<dbReference type="InterPro" id="IPR046985">
    <property type="entry name" value="IP5"/>
</dbReference>
<dbReference type="GO" id="GO:0046856">
    <property type="term" value="P:phosphatidylinositol dephosphorylation"/>
    <property type="evidence" value="ECO:0007669"/>
    <property type="project" value="InterPro"/>
</dbReference>
<dbReference type="STRING" id="3469.A0A4Y7KDA3"/>